<dbReference type="InterPro" id="IPR050319">
    <property type="entry name" value="ABC_transp_ATP-bind"/>
</dbReference>
<accession>A0A1L3MMG6</accession>
<evidence type="ECO:0000313" key="6">
    <source>
        <dbReference type="Proteomes" id="UP000181936"/>
    </source>
</evidence>
<dbReference type="Pfam" id="PF00005">
    <property type="entry name" value="ABC_tran"/>
    <property type="match status" value="2"/>
</dbReference>
<keyword evidence="1" id="KW-0813">Transport</keyword>
<feature type="domain" description="ABC transporter" evidence="4">
    <location>
        <begin position="302"/>
        <end position="549"/>
    </location>
</feature>
<gene>
    <name evidence="5" type="ORF">A9C19_01470</name>
</gene>
<evidence type="ECO:0000259" key="4">
    <source>
        <dbReference type="PROSITE" id="PS50893"/>
    </source>
</evidence>
<evidence type="ECO:0000256" key="1">
    <source>
        <dbReference type="ARBA" id="ARBA00022448"/>
    </source>
</evidence>
<name>A0A1L3MMG6_9BACI</name>
<dbReference type="PANTHER" id="PTHR43776">
    <property type="entry name" value="TRANSPORT ATP-BINDING PROTEIN"/>
    <property type="match status" value="1"/>
</dbReference>
<dbReference type="STRING" id="1547283.A9C19_01470"/>
<dbReference type="InterPro" id="IPR027417">
    <property type="entry name" value="P-loop_NTPase"/>
</dbReference>
<keyword evidence="2" id="KW-0547">Nucleotide-binding</keyword>
<dbReference type="AlphaFoldDB" id="A0A1L3MMG6"/>
<dbReference type="Gene3D" id="3.40.50.300">
    <property type="entry name" value="P-loop containing nucleotide triphosphate hydrolases"/>
    <property type="match status" value="2"/>
</dbReference>
<dbReference type="RefSeq" id="WP_072578317.1">
    <property type="nucleotide sequence ID" value="NZ_CP016020.1"/>
</dbReference>
<dbReference type="CDD" id="cd03257">
    <property type="entry name" value="ABC_NikE_OppD_transporters"/>
    <property type="match status" value="2"/>
</dbReference>
<evidence type="ECO:0000313" key="5">
    <source>
        <dbReference type="EMBL" id="APH03527.1"/>
    </source>
</evidence>
<reference evidence="5 6" key="1">
    <citation type="journal article" date="2016" name="Sci. Rep.">
        <title>Complete genome sequence and transcriptomic analysis of a novel marine strain Bacillus weihaiensis reveals the mechanism of brown algae degradation.</title>
        <authorList>
            <person name="Zhu Y."/>
            <person name="Chen P."/>
            <person name="Bao Y."/>
            <person name="Men Y."/>
            <person name="Zeng Y."/>
            <person name="Yang J."/>
            <person name="Sun J."/>
            <person name="Sun Y."/>
        </authorList>
    </citation>
    <scope>NUCLEOTIDE SEQUENCE [LARGE SCALE GENOMIC DNA]</scope>
    <source>
        <strain evidence="5 6">Alg07</strain>
    </source>
</reference>
<dbReference type="InterPro" id="IPR017871">
    <property type="entry name" value="ABC_transporter-like_CS"/>
</dbReference>
<dbReference type="KEGG" id="bwh:A9C19_01470"/>
<dbReference type="SMART" id="SM00382">
    <property type="entry name" value="AAA"/>
    <property type="match status" value="2"/>
</dbReference>
<keyword evidence="6" id="KW-1185">Reference proteome</keyword>
<dbReference type="GO" id="GO:0016887">
    <property type="term" value="F:ATP hydrolysis activity"/>
    <property type="evidence" value="ECO:0007669"/>
    <property type="project" value="InterPro"/>
</dbReference>
<dbReference type="PROSITE" id="PS00211">
    <property type="entry name" value="ABC_TRANSPORTER_1"/>
    <property type="match status" value="1"/>
</dbReference>
<dbReference type="PROSITE" id="PS50893">
    <property type="entry name" value="ABC_TRANSPORTER_2"/>
    <property type="match status" value="2"/>
</dbReference>
<dbReference type="OrthoDB" id="9802264at2"/>
<dbReference type="EMBL" id="CP016020">
    <property type="protein sequence ID" value="APH03527.1"/>
    <property type="molecule type" value="Genomic_DNA"/>
</dbReference>
<feature type="domain" description="ABC transporter" evidence="4">
    <location>
        <begin position="6"/>
        <end position="252"/>
    </location>
</feature>
<evidence type="ECO:0000256" key="2">
    <source>
        <dbReference type="ARBA" id="ARBA00022741"/>
    </source>
</evidence>
<dbReference type="SUPFAM" id="SSF52540">
    <property type="entry name" value="P-loop containing nucleoside triphosphate hydrolases"/>
    <property type="match status" value="2"/>
</dbReference>
<dbReference type="GO" id="GO:0055085">
    <property type="term" value="P:transmembrane transport"/>
    <property type="evidence" value="ECO:0007669"/>
    <property type="project" value="UniProtKB-ARBA"/>
</dbReference>
<dbReference type="Proteomes" id="UP000181936">
    <property type="component" value="Chromosome"/>
</dbReference>
<protein>
    <recommendedName>
        <fullName evidence="4">ABC transporter domain-containing protein</fullName>
    </recommendedName>
</protein>
<keyword evidence="3" id="KW-0067">ATP-binding</keyword>
<sequence length="550" mass="61419">MKSILLTMEHVHIKDSASQHGLVKDLNLVIEKGEMVGLIGQSGSGKSLTSRSIMGLLAPNLEVSGTIRFQEKDLLTLSAKEHQGLLGHEIAMIFQDYRGSFTPFIKIGKQMIETIRTHRQVSKKVAKEISLQVLKEMGLDSERVFRSYSFQLSGGQVQRAAIAMALALKPSLLICDEVTTALDAKNGEKVLDYVDYLRKTTGCAVLMITHDLEEAYTRADRLYVMSDGEIVKEEFVSQGDRPRGYGLSGVRVSGQDLNQWDRSGGYGLSEAQAFVGQGDRPRDSYLTGIEKRDERSVPPSHLVIRNLTKSYSRNVHALDRFSLEIKDGECVGLVGESGSGKSTVAKILLGLEHYSEGTILFNGKPAVPKDPALLREYRKQVQMIFQDANSTLNPKLPIWKSLLEPLDNFKEVNPSFLKRESQTKKEMAETLLEMVGLDKRYVDSYPGELSGGQKQRVSIARALSLEPALLVCDEPTASLDMTTQIQILDLLKDVQRKTKMMILFISHDKWAVDYLCDRVVMMPGEESWGEGSDPLTQLEWSEISEKEHSF</sequence>
<proteinExistence type="predicted"/>
<evidence type="ECO:0000256" key="3">
    <source>
        <dbReference type="ARBA" id="ARBA00022840"/>
    </source>
</evidence>
<dbReference type="InterPro" id="IPR003593">
    <property type="entry name" value="AAA+_ATPase"/>
</dbReference>
<dbReference type="InterPro" id="IPR003439">
    <property type="entry name" value="ABC_transporter-like_ATP-bd"/>
</dbReference>
<dbReference type="PANTHER" id="PTHR43776:SF8">
    <property type="entry name" value="ABC TRANSPORTER, ATP-BINDING PROTEIN"/>
    <property type="match status" value="1"/>
</dbReference>
<dbReference type="GO" id="GO:0005524">
    <property type="term" value="F:ATP binding"/>
    <property type="evidence" value="ECO:0007669"/>
    <property type="project" value="UniProtKB-KW"/>
</dbReference>
<organism evidence="5 6">
    <name type="scientific">Bacillus weihaiensis</name>
    <dbReference type="NCBI Taxonomy" id="1547283"/>
    <lineage>
        <taxon>Bacteria</taxon>
        <taxon>Bacillati</taxon>
        <taxon>Bacillota</taxon>
        <taxon>Bacilli</taxon>
        <taxon>Bacillales</taxon>
        <taxon>Bacillaceae</taxon>
        <taxon>Bacillus</taxon>
    </lineage>
</organism>